<dbReference type="SUPFAM" id="SSF51735">
    <property type="entry name" value="NAD(P)-binding Rossmann-fold domains"/>
    <property type="match status" value="1"/>
</dbReference>
<proteinExistence type="inferred from homology"/>
<evidence type="ECO:0000256" key="3">
    <source>
        <dbReference type="RuleBase" id="RU000363"/>
    </source>
</evidence>
<evidence type="ECO:0000313" key="5">
    <source>
        <dbReference type="EMBL" id="WGZ90922.1"/>
    </source>
</evidence>
<reference evidence="5" key="1">
    <citation type="journal article" date="2023" name="Int. J. Mol. Sci.">
        <title>Metagenomics Revealed a New Genus 'Candidatus Thiocaldithrix dubininis' gen. nov., sp. nov. and a New Species 'Candidatus Thiothrix putei' sp. nov. in the Family Thiotrichaceae, Some Members of Which Have Traits of Both Na+- and H+-Motive Energetics.</title>
        <authorList>
            <person name="Ravin N.V."/>
            <person name="Muntyan M.S."/>
            <person name="Smolyakov D.D."/>
            <person name="Rudenko T.S."/>
            <person name="Beletsky A.V."/>
            <person name="Mardanov A.V."/>
            <person name="Grabovich M.Y."/>
        </authorList>
    </citation>
    <scope>NUCLEOTIDE SEQUENCE</scope>
    <source>
        <strain evidence="5">GKL-01</strain>
    </source>
</reference>
<keyword evidence="2" id="KW-0560">Oxidoreductase</keyword>
<dbReference type="PRINTS" id="PR00081">
    <property type="entry name" value="GDHRDH"/>
</dbReference>
<feature type="compositionally biased region" description="Low complexity" evidence="4">
    <location>
        <begin position="279"/>
        <end position="295"/>
    </location>
</feature>
<dbReference type="PANTHER" id="PTHR42901">
    <property type="entry name" value="ALCOHOL DEHYDROGENASE"/>
    <property type="match status" value="1"/>
</dbReference>
<dbReference type="InterPro" id="IPR036291">
    <property type="entry name" value="NAD(P)-bd_dom_sf"/>
</dbReference>
<dbReference type="GO" id="GO:0016491">
    <property type="term" value="F:oxidoreductase activity"/>
    <property type="evidence" value="ECO:0007669"/>
    <property type="project" value="UniProtKB-KW"/>
</dbReference>
<gene>
    <name evidence="5" type="ORF">QJT80_00285</name>
</gene>
<dbReference type="Proteomes" id="UP001300672">
    <property type="component" value="Chromosome"/>
</dbReference>
<evidence type="ECO:0000256" key="4">
    <source>
        <dbReference type="SAM" id="MobiDB-lite"/>
    </source>
</evidence>
<reference evidence="5" key="2">
    <citation type="submission" date="2023-04" db="EMBL/GenBank/DDBJ databases">
        <authorList>
            <person name="Beletskiy A.V."/>
            <person name="Mardanov A.V."/>
            <person name="Ravin N.V."/>
        </authorList>
    </citation>
    <scope>NUCLEOTIDE SEQUENCE</scope>
    <source>
        <strain evidence="5">GKL-01</strain>
    </source>
</reference>
<dbReference type="PRINTS" id="PR00080">
    <property type="entry name" value="SDRFAMILY"/>
</dbReference>
<comment type="similarity">
    <text evidence="1 3">Belongs to the short-chain dehydrogenases/reductases (SDR) family.</text>
</comment>
<dbReference type="EMBL" id="CP124755">
    <property type="protein sequence ID" value="WGZ90922.1"/>
    <property type="molecule type" value="Genomic_DNA"/>
</dbReference>
<name>A0AA95H4P5_9GAMM</name>
<evidence type="ECO:0000256" key="1">
    <source>
        <dbReference type="ARBA" id="ARBA00006484"/>
    </source>
</evidence>
<dbReference type="InterPro" id="IPR002347">
    <property type="entry name" value="SDR_fam"/>
</dbReference>
<dbReference type="PANTHER" id="PTHR42901:SF1">
    <property type="entry name" value="ALCOHOL DEHYDROGENASE"/>
    <property type="match status" value="1"/>
</dbReference>
<dbReference type="AlphaFoldDB" id="A0AA95H4P5"/>
<organism evidence="5">
    <name type="scientific">Candidatus Thiocaldithrix dubininis</name>
    <dbReference type="NCBI Taxonomy" id="3080823"/>
    <lineage>
        <taxon>Bacteria</taxon>
        <taxon>Pseudomonadati</taxon>
        <taxon>Pseudomonadota</taxon>
        <taxon>Gammaproteobacteria</taxon>
        <taxon>Thiotrichales</taxon>
        <taxon>Thiotrichaceae</taxon>
        <taxon>Candidatus Thiocaldithrix</taxon>
    </lineage>
</organism>
<protein>
    <submittedName>
        <fullName evidence="5">SDR family oxidoreductase</fullName>
    </submittedName>
</protein>
<dbReference type="Pfam" id="PF00106">
    <property type="entry name" value="adh_short"/>
    <property type="match status" value="1"/>
</dbReference>
<dbReference type="Gene3D" id="3.40.50.720">
    <property type="entry name" value="NAD(P)-binding Rossmann-like Domain"/>
    <property type="match status" value="1"/>
</dbReference>
<evidence type="ECO:0000256" key="2">
    <source>
        <dbReference type="ARBA" id="ARBA00023002"/>
    </source>
</evidence>
<sequence>MPQYNVLITGAGTGFGREVAFRLAEKGCKVIAAVEIVAQVAELQREAEKRNVAQNISVQKMDVTVQADRDRAAAWDIDLLLNNAGVSEGGCTVDIPEKNLRHQFEVNVLGPILLTQLVARNMVKKGKGRIVFMSSVAGLTTDPFTGAYSASKHAVEAFADALNSELKEFGIDIATVNPGPFLTGFNDRMFETWKYWEDDPSKRLYDYGKLAFPHKQMDPEEVYQVTVSTLLGESKQYRNIVPKASQASIRQQMDEVWERQQHFGDKTRPPLIQAAYDLKPGTPKDAAAAKAATKP</sequence>
<dbReference type="NCBIfam" id="NF006776">
    <property type="entry name" value="PRK09291.1"/>
    <property type="match status" value="1"/>
</dbReference>
<feature type="region of interest" description="Disordered" evidence="4">
    <location>
        <begin position="276"/>
        <end position="295"/>
    </location>
</feature>
<accession>A0AA95H4P5</accession>
<dbReference type="KEGG" id="tdu:QJT80_00285"/>